<keyword evidence="2" id="KW-0812">Transmembrane</keyword>
<dbReference type="Proteomes" id="UP000063063">
    <property type="component" value="Chromosome 8"/>
</dbReference>
<evidence type="ECO:0000256" key="3">
    <source>
        <dbReference type="SAM" id="SignalP"/>
    </source>
</evidence>
<reference evidence="4 5" key="1">
    <citation type="journal article" date="2015" name="Sci. Rep.">
        <title>The genome of Leishmania panamensis: insights into genomics of the L. (Viannia) subgenus.</title>
        <authorList>
            <person name="Llanes A."/>
            <person name="Restrepo C.M."/>
            <person name="Vecchio G.D."/>
            <person name="Anguizola F.J."/>
            <person name="Lleonart R."/>
        </authorList>
    </citation>
    <scope>NUCLEOTIDE SEQUENCE [LARGE SCALE GENOMIC DNA]</scope>
    <source>
        <strain evidence="4 5">MHOM/PA/94/PSC-1</strain>
    </source>
</reference>
<organism evidence="4 5">
    <name type="scientific">Leishmania panamensis</name>
    <dbReference type="NCBI Taxonomy" id="5679"/>
    <lineage>
        <taxon>Eukaryota</taxon>
        <taxon>Discoba</taxon>
        <taxon>Euglenozoa</taxon>
        <taxon>Kinetoplastea</taxon>
        <taxon>Metakinetoplastina</taxon>
        <taxon>Trypanosomatida</taxon>
        <taxon>Trypanosomatidae</taxon>
        <taxon>Leishmaniinae</taxon>
        <taxon>Leishmania</taxon>
        <taxon>Leishmania guyanensis species complex</taxon>
    </lineage>
</organism>
<evidence type="ECO:0000313" key="4">
    <source>
        <dbReference type="EMBL" id="AIN95871.1"/>
    </source>
</evidence>
<feature type="signal peptide" evidence="3">
    <location>
        <begin position="1"/>
        <end position="29"/>
    </location>
</feature>
<dbReference type="VEuPathDB" id="TriTrypDB:LPAL13_080011800"/>
<keyword evidence="5" id="KW-1185">Reference proteome</keyword>
<feature type="compositionally biased region" description="Polar residues" evidence="1">
    <location>
        <begin position="127"/>
        <end position="142"/>
    </location>
</feature>
<dbReference type="eggNOG" id="ENOG502SQTK">
    <property type="taxonomic scope" value="Eukaryota"/>
</dbReference>
<gene>
    <name evidence="4" type="ORF">LPMP_080620</name>
</gene>
<dbReference type="OrthoDB" id="267729at2759"/>
<evidence type="ECO:0008006" key="6">
    <source>
        <dbReference type="Google" id="ProtNLM"/>
    </source>
</evidence>
<dbReference type="EMBL" id="CP009377">
    <property type="protein sequence ID" value="AIN95871.1"/>
    <property type="molecule type" value="Genomic_DNA"/>
</dbReference>
<feature type="transmembrane region" description="Helical" evidence="2">
    <location>
        <begin position="63"/>
        <end position="91"/>
    </location>
</feature>
<feature type="chain" id="PRO_5001839215" description="Transmembrane protein" evidence="3">
    <location>
        <begin position="30"/>
        <end position="142"/>
    </location>
</feature>
<keyword evidence="3" id="KW-0732">Signal</keyword>
<keyword evidence="2" id="KW-1133">Transmembrane helix</keyword>
<evidence type="ECO:0000313" key="5">
    <source>
        <dbReference type="Proteomes" id="UP000063063"/>
    </source>
</evidence>
<dbReference type="VEuPathDB" id="TriTrypDB:LPMP_080620"/>
<proteinExistence type="predicted"/>
<evidence type="ECO:0000256" key="2">
    <source>
        <dbReference type="SAM" id="Phobius"/>
    </source>
</evidence>
<dbReference type="GeneID" id="22572524"/>
<dbReference type="RefSeq" id="XP_010704193.1">
    <property type="nucleotide sequence ID" value="XM_010705891.1"/>
</dbReference>
<protein>
    <recommendedName>
        <fullName evidence="6">Transmembrane protein</fullName>
    </recommendedName>
</protein>
<feature type="compositionally biased region" description="Basic and acidic residues" evidence="1">
    <location>
        <begin position="117"/>
        <end position="126"/>
    </location>
</feature>
<dbReference type="KEGG" id="lpan:LPMP_080620"/>
<keyword evidence="2" id="KW-0472">Membrane</keyword>
<accession>A0A088S324</accession>
<name>A0A088S324_LEIPA</name>
<sequence>MEGARQCGATRLPKRLLAALFAVTVLLEALDDTLPVAQAVVETPAPTPYVRRTYEAKVSFFTKYWWVGFIMMFVAFLLVVGALYVAVQFHFKESEQRDRRKELEMNRFSIVNCRGGEEVGGHEADQQGRSGQSLRNNPLRSR</sequence>
<dbReference type="AlphaFoldDB" id="A0A088S324"/>
<evidence type="ECO:0000256" key="1">
    <source>
        <dbReference type="SAM" id="MobiDB-lite"/>
    </source>
</evidence>
<feature type="region of interest" description="Disordered" evidence="1">
    <location>
        <begin position="117"/>
        <end position="142"/>
    </location>
</feature>